<dbReference type="Proteomes" id="UP000237347">
    <property type="component" value="Unassembled WGS sequence"/>
</dbReference>
<dbReference type="SUPFAM" id="SSF52047">
    <property type="entry name" value="RNI-like"/>
    <property type="match status" value="1"/>
</dbReference>
<dbReference type="PANTHER" id="PTHR15140:SF37">
    <property type="entry name" value="UBIQUITIN-LIKE DOMAIN-CONTAINING PROTEIN"/>
    <property type="match status" value="1"/>
</dbReference>
<comment type="caution">
    <text evidence="1">The sequence shown here is derived from an EMBL/GenBank/DDBJ whole genome shotgun (WGS) entry which is preliminary data.</text>
</comment>
<dbReference type="InterPro" id="IPR032675">
    <property type="entry name" value="LRR_dom_sf"/>
</dbReference>
<dbReference type="EMBL" id="PKMF04000271">
    <property type="protein sequence ID" value="KAK7840010.1"/>
    <property type="molecule type" value="Genomic_DNA"/>
</dbReference>
<name>A0AAW0KM07_QUESU</name>
<proteinExistence type="predicted"/>
<evidence type="ECO:0000313" key="2">
    <source>
        <dbReference type="Proteomes" id="UP000237347"/>
    </source>
</evidence>
<reference evidence="1 2" key="1">
    <citation type="journal article" date="2018" name="Sci. Data">
        <title>The draft genome sequence of cork oak.</title>
        <authorList>
            <person name="Ramos A.M."/>
            <person name="Usie A."/>
            <person name="Barbosa P."/>
            <person name="Barros P.M."/>
            <person name="Capote T."/>
            <person name="Chaves I."/>
            <person name="Simoes F."/>
            <person name="Abreu I."/>
            <person name="Carrasquinho I."/>
            <person name="Faro C."/>
            <person name="Guimaraes J.B."/>
            <person name="Mendonca D."/>
            <person name="Nobrega F."/>
            <person name="Rodrigues L."/>
            <person name="Saibo N.J.M."/>
            <person name="Varela M.C."/>
            <person name="Egas C."/>
            <person name="Matos J."/>
            <person name="Miguel C.M."/>
            <person name="Oliveira M.M."/>
            <person name="Ricardo C.P."/>
            <person name="Goncalves S."/>
        </authorList>
    </citation>
    <scope>NUCLEOTIDE SEQUENCE [LARGE SCALE GENOMIC DNA]</scope>
    <source>
        <strain evidence="2">cv. HL8</strain>
    </source>
</reference>
<organism evidence="1 2">
    <name type="scientific">Quercus suber</name>
    <name type="common">Cork oak</name>
    <dbReference type="NCBI Taxonomy" id="58331"/>
    <lineage>
        <taxon>Eukaryota</taxon>
        <taxon>Viridiplantae</taxon>
        <taxon>Streptophyta</taxon>
        <taxon>Embryophyta</taxon>
        <taxon>Tracheophyta</taxon>
        <taxon>Spermatophyta</taxon>
        <taxon>Magnoliopsida</taxon>
        <taxon>eudicotyledons</taxon>
        <taxon>Gunneridae</taxon>
        <taxon>Pentapetalae</taxon>
        <taxon>rosids</taxon>
        <taxon>fabids</taxon>
        <taxon>Fagales</taxon>
        <taxon>Fagaceae</taxon>
        <taxon>Quercus</taxon>
    </lineage>
</organism>
<protein>
    <submittedName>
        <fullName evidence="1">Disease resistance protein</fullName>
    </submittedName>
</protein>
<evidence type="ECO:0000313" key="1">
    <source>
        <dbReference type="EMBL" id="KAK7840010.1"/>
    </source>
</evidence>
<dbReference type="Gene3D" id="3.80.10.10">
    <property type="entry name" value="Ribonuclease Inhibitor"/>
    <property type="match status" value="1"/>
</dbReference>
<dbReference type="PANTHER" id="PTHR15140">
    <property type="entry name" value="TUBULIN-SPECIFIC CHAPERONE E"/>
    <property type="match status" value="1"/>
</dbReference>
<accession>A0AAW0KM07</accession>
<sequence length="126" mass="14594">MPTLEKLPNLKILCFLYYSFNGKDMVCSEGGFPLFQSLLLSSLGFLEEWRVEEGAMPSLCHLTIHMCCNLKSIQDGLRFVTTLQELDIKWMPKSFKYRLDKGGLDFDKVKHVPSLVIRYSNEFLHI</sequence>
<dbReference type="AlphaFoldDB" id="A0AAW0KM07"/>
<gene>
    <name evidence="1" type="ORF">CFP56_017327</name>
</gene>
<keyword evidence="2" id="KW-1185">Reference proteome</keyword>